<evidence type="ECO:0000313" key="1">
    <source>
        <dbReference type="EMBL" id="KAK8958491.1"/>
    </source>
</evidence>
<name>A0ABR2M4B8_9ASPA</name>
<dbReference type="EMBL" id="JBBWWR010000012">
    <property type="protein sequence ID" value="KAK8958491.1"/>
    <property type="molecule type" value="Genomic_DNA"/>
</dbReference>
<organism evidence="1 2">
    <name type="scientific">Platanthera guangdongensis</name>
    <dbReference type="NCBI Taxonomy" id="2320717"/>
    <lineage>
        <taxon>Eukaryota</taxon>
        <taxon>Viridiplantae</taxon>
        <taxon>Streptophyta</taxon>
        <taxon>Embryophyta</taxon>
        <taxon>Tracheophyta</taxon>
        <taxon>Spermatophyta</taxon>
        <taxon>Magnoliopsida</taxon>
        <taxon>Liliopsida</taxon>
        <taxon>Asparagales</taxon>
        <taxon>Orchidaceae</taxon>
        <taxon>Orchidoideae</taxon>
        <taxon>Orchideae</taxon>
        <taxon>Orchidinae</taxon>
        <taxon>Platanthera</taxon>
    </lineage>
</organism>
<gene>
    <name evidence="1" type="ORF">KSP40_PGU016352</name>
</gene>
<protein>
    <submittedName>
        <fullName evidence="1">Uncharacterized protein</fullName>
    </submittedName>
</protein>
<reference evidence="1 2" key="1">
    <citation type="journal article" date="2022" name="Nat. Plants">
        <title>Genomes of leafy and leafless Platanthera orchids illuminate the evolution of mycoheterotrophy.</title>
        <authorList>
            <person name="Li M.H."/>
            <person name="Liu K.W."/>
            <person name="Li Z."/>
            <person name="Lu H.C."/>
            <person name="Ye Q.L."/>
            <person name="Zhang D."/>
            <person name="Wang J.Y."/>
            <person name="Li Y.F."/>
            <person name="Zhong Z.M."/>
            <person name="Liu X."/>
            <person name="Yu X."/>
            <person name="Liu D.K."/>
            <person name="Tu X.D."/>
            <person name="Liu B."/>
            <person name="Hao Y."/>
            <person name="Liao X.Y."/>
            <person name="Jiang Y.T."/>
            <person name="Sun W.H."/>
            <person name="Chen J."/>
            <person name="Chen Y.Q."/>
            <person name="Ai Y."/>
            <person name="Zhai J.W."/>
            <person name="Wu S.S."/>
            <person name="Zhou Z."/>
            <person name="Hsiao Y.Y."/>
            <person name="Wu W.L."/>
            <person name="Chen Y.Y."/>
            <person name="Lin Y.F."/>
            <person name="Hsu J.L."/>
            <person name="Li C.Y."/>
            <person name="Wang Z.W."/>
            <person name="Zhao X."/>
            <person name="Zhong W.Y."/>
            <person name="Ma X.K."/>
            <person name="Ma L."/>
            <person name="Huang J."/>
            <person name="Chen G.Z."/>
            <person name="Huang M.Z."/>
            <person name="Huang L."/>
            <person name="Peng D.H."/>
            <person name="Luo Y.B."/>
            <person name="Zou S.Q."/>
            <person name="Chen S.P."/>
            <person name="Lan S."/>
            <person name="Tsai W.C."/>
            <person name="Van de Peer Y."/>
            <person name="Liu Z.J."/>
        </authorList>
    </citation>
    <scope>NUCLEOTIDE SEQUENCE [LARGE SCALE GENOMIC DNA]</scope>
    <source>
        <strain evidence="1">Lor288</strain>
    </source>
</reference>
<keyword evidence="2" id="KW-1185">Reference proteome</keyword>
<accession>A0ABR2M4B8</accession>
<evidence type="ECO:0000313" key="2">
    <source>
        <dbReference type="Proteomes" id="UP001412067"/>
    </source>
</evidence>
<proteinExistence type="predicted"/>
<sequence>MAYGKPLAVLASDALSFLSNHHLADMNNYPSSGIPPALVLRRGQSSCRRVLLEGSVVIGGIIGGESDREIERLRCYA</sequence>
<dbReference type="Proteomes" id="UP001412067">
    <property type="component" value="Unassembled WGS sequence"/>
</dbReference>
<comment type="caution">
    <text evidence="1">The sequence shown here is derived from an EMBL/GenBank/DDBJ whole genome shotgun (WGS) entry which is preliminary data.</text>
</comment>